<keyword evidence="5" id="KW-1185">Reference proteome</keyword>
<evidence type="ECO:0000313" key="5">
    <source>
        <dbReference type="Proteomes" id="UP000595254"/>
    </source>
</evidence>
<evidence type="ECO:0000313" key="4">
    <source>
        <dbReference type="EMBL" id="QQT01112.1"/>
    </source>
</evidence>
<feature type="domain" description="Phospholipid/glycerol acyltransferase" evidence="3">
    <location>
        <begin position="44"/>
        <end position="161"/>
    </location>
</feature>
<evidence type="ECO:0000259" key="3">
    <source>
        <dbReference type="SMART" id="SM00563"/>
    </source>
</evidence>
<dbReference type="PANTHER" id="PTHR10434">
    <property type="entry name" value="1-ACYL-SN-GLYCEROL-3-PHOSPHATE ACYLTRANSFERASE"/>
    <property type="match status" value="1"/>
</dbReference>
<dbReference type="EMBL" id="CP068053">
    <property type="protein sequence ID" value="QQT01112.1"/>
    <property type="molecule type" value="Genomic_DNA"/>
</dbReference>
<dbReference type="Pfam" id="PF01553">
    <property type="entry name" value="Acyltransferase"/>
    <property type="match status" value="1"/>
</dbReference>
<dbReference type="SMART" id="SM00563">
    <property type="entry name" value="PlsC"/>
    <property type="match status" value="1"/>
</dbReference>
<sequence>MITAKKSRLFSSIFYRYQSCYLLKRHFSKLLIKGEFDYHSSLPVLYIANHCSWWDGLLIFQLAQQYSVNEQYMMMDEEGLKTYPFFRKLGAFSVDRKNGSQLRQSMKYAENLLKDKHNVWLFPQGEIVHQEQRPLIFESGAGFLINRFDDVAVKPVSIYYSFSQLQKPTASLVFGEAIHIKGKQTERGALTMQLASILAEQLNTHRETAIADIDYSQHEAFVPAFKQGKSTSDLYNGWKRGGKK</sequence>
<evidence type="ECO:0000256" key="1">
    <source>
        <dbReference type="ARBA" id="ARBA00022679"/>
    </source>
</evidence>
<reference evidence="4 5" key="1">
    <citation type="submission" date="2021-01" db="EMBL/GenBank/DDBJ databases">
        <title>FDA dAtabase for Regulatory Grade micrObial Sequences (FDA-ARGOS): Supporting development and validation of Infectious Disease Dx tests.</title>
        <authorList>
            <person name="Nelson B."/>
            <person name="Plummer A."/>
            <person name="Tallon L."/>
            <person name="Sadzewicz L."/>
            <person name="Zhao X."/>
            <person name="Boylan J."/>
            <person name="Ott S."/>
            <person name="Bowen H."/>
            <person name="Vavikolanu K."/>
            <person name="Mehta A."/>
            <person name="Aluvathingal J."/>
            <person name="Nadendla S."/>
            <person name="Myers T."/>
            <person name="Yan Y."/>
            <person name="Sichtig H."/>
        </authorList>
    </citation>
    <scope>NUCLEOTIDE SEQUENCE [LARGE SCALE GENOMIC DNA]</scope>
    <source>
        <strain evidence="4 5">FDAARGOS_1161</strain>
    </source>
</reference>
<dbReference type="RefSeq" id="WP_040375573.1">
    <property type="nucleotide sequence ID" value="NZ_CP068053.1"/>
</dbReference>
<dbReference type="AlphaFoldDB" id="A0A974NNI3"/>
<name>A0A974NNI3_PERPY</name>
<accession>A0A974NNI3</accession>
<dbReference type="SUPFAM" id="SSF69593">
    <property type="entry name" value="Glycerol-3-phosphate (1)-acyltransferase"/>
    <property type="match status" value="1"/>
</dbReference>
<dbReference type="CDD" id="cd06551">
    <property type="entry name" value="LPLAT"/>
    <property type="match status" value="1"/>
</dbReference>
<dbReference type="Proteomes" id="UP000595254">
    <property type="component" value="Chromosome"/>
</dbReference>
<proteinExistence type="predicted"/>
<gene>
    <name evidence="4" type="ORF">I6J18_04200</name>
</gene>
<dbReference type="GO" id="GO:0003841">
    <property type="term" value="F:1-acylglycerol-3-phosphate O-acyltransferase activity"/>
    <property type="evidence" value="ECO:0007669"/>
    <property type="project" value="TreeGrafter"/>
</dbReference>
<organism evidence="4 5">
    <name type="scientific">Peribacillus psychrosaccharolyticus</name>
    <name type="common">Bacillus psychrosaccharolyticus</name>
    <dbReference type="NCBI Taxonomy" id="1407"/>
    <lineage>
        <taxon>Bacteria</taxon>
        <taxon>Bacillati</taxon>
        <taxon>Bacillota</taxon>
        <taxon>Bacilli</taxon>
        <taxon>Bacillales</taxon>
        <taxon>Bacillaceae</taxon>
        <taxon>Peribacillus</taxon>
    </lineage>
</organism>
<dbReference type="PANTHER" id="PTHR10434:SF11">
    <property type="entry name" value="1-ACYL-SN-GLYCEROL-3-PHOSPHATE ACYLTRANSFERASE"/>
    <property type="match status" value="1"/>
</dbReference>
<dbReference type="GO" id="GO:0005886">
    <property type="term" value="C:plasma membrane"/>
    <property type="evidence" value="ECO:0007669"/>
    <property type="project" value="TreeGrafter"/>
</dbReference>
<evidence type="ECO:0000256" key="2">
    <source>
        <dbReference type="ARBA" id="ARBA00023315"/>
    </source>
</evidence>
<dbReference type="GO" id="GO:0006654">
    <property type="term" value="P:phosphatidic acid biosynthetic process"/>
    <property type="evidence" value="ECO:0007669"/>
    <property type="project" value="TreeGrafter"/>
</dbReference>
<dbReference type="KEGG" id="ppsr:I6J18_04200"/>
<keyword evidence="1" id="KW-0808">Transferase</keyword>
<protein>
    <submittedName>
        <fullName evidence="4">Lysophospholipid acyltransferase family protein</fullName>
    </submittedName>
</protein>
<dbReference type="InterPro" id="IPR002123">
    <property type="entry name" value="Plipid/glycerol_acylTrfase"/>
</dbReference>
<keyword evidence="2 4" id="KW-0012">Acyltransferase</keyword>